<accession>A0ABR3T0V2</accession>
<proteinExistence type="inferred from homology"/>
<evidence type="ECO:0000256" key="6">
    <source>
        <dbReference type="SAM" id="Phobius"/>
    </source>
</evidence>
<organism evidence="7 8">
    <name type="scientific">Neofusicoccum ribis</name>
    <dbReference type="NCBI Taxonomy" id="45134"/>
    <lineage>
        <taxon>Eukaryota</taxon>
        <taxon>Fungi</taxon>
        <taxon>Dikarya</taxon>
        <taxon>Ascomycota</taxon>
        <taxon>Pezizomycotina</taxon>
        <taxon>Dothideomycetes</taxon>
        <taxon>Dothideomycetes incertae sedis</taxon>
        <taxon>Botryosphaeriales</taxon>
        <taxon>Botryosphaeriaceae</taxon>
        <taxon>Neofusicoccum</taxon>
    </lineage>
</organism>
<keyword evidence="8" id="KW-1185">Reference proteome</keyword>
<dbReference type="Pfam" id="PF06140">
    <property type="entry name" value="Ifi-6-16"/>
    <property type="match status" value="1"/>
</dbReference>
<dbReference type="InterPro" id="IPR009311">
    <property type="entry name" value="IFI6/IFI27-like"/>
</dbReference>
<dbReference type="Gene3D" id="6.10.110.10">
    <property type="match status" value="1"/>
</dbReference>
<evidence type="ECO:0000256" key="5">
    <source>
        <dbReference type="ARBA" id="ARBA00023136"/>
    </source>
</evidence>
<comment type="caution">
    <text evidence="7">The sequence shown here is derived from an EMBL/GenBank/DDBJ whole genome shotgun (WGS) entry which is preliminary data.</text>
</comment>
<evidence type="ECO:0000256" key="3">
    <source>
        <dbReference type="ARBA" id="ARBA00022692"/>
    </source>
</evidence>
<keyword evidence="4 6" id="KW-1133">Transmembrane helix</keyword>
<protein>
    <submittedName>
        <fullName evidence="7">Uncharacterized protein</fullName>
    </submittedName>
</protein>
<dbReference type="InterPro" id="IPR038213">
    <property type="entry name" value="IFI6/IFI27-like_sf"/>
</dbReference>
<keyword evidence="3 6" id="KW-0812">Transmembrane</keyword>
<evidence type="ECO:0000256" key="2">
    <source>
        <dbReference type="ARBA" id="ARBA00007262"/>
    </source>
</evidence>
<reference evidence="7 8" key="1">
    <citation type="submission" date="2024-02" db="EMBL/GenBank/DDBJ databases">
        <title>De novo assembly and annotation of 12 fungi associated with fruit tree decline syndrome in Ontario, Canada.</title>
        <authorList>
            <person name="Sulman M."/>
            <person name="Ellouze W."/>
            <person name="Ilyukhin E."/>
        </authorList>
    </citation>
    <scope>NUCLEOTIDE SEQUENCE [LARGE SCALE GENOMIC DNA]</scope>
    <source>
        <strain evidence="7 8">M1-105</strain>
    </source>
</reference>
<dbReference type="EMBL" id="JAJVDC020000023">
    <property type="protein sequence ID" value="KAL1633165.1"/>
    <property type="molecule type" value="Genomic_DNA"/>
</dbReference>
<evidence type="ECO:0000256" key="1">
    <source>
        <dbReference type="ARBA" id="ARBA00004141"/>
    </source>
</evidence>
<dbReference type="Proteomes" id="UP001521116">
    <property type="component" value="Unassembled WGS sequence"/>
</dbReference>
<keyword evidence="5 6" id="KW-0472">Membrane</keyword>
<name>A0ABR3T0V2_9PEZI</name>
<sequence>MDHLGAIKACFLCRDEHPPHSKLDTDDDVSQDFVDTLLTAERKDKNLEEKLNSVVGTSGWNWKEGFAKAVLNKLEQAIKIGAQMSGAMKEALEKATGAAGEFARDHPVYFTLIALGVLVILTPWVIEALGFGELGPIEGSFAAAWQRSFAGYVPKGALWTYFQRLGMVWRRYVKA</sequence>
<feature type="transmembrane region" description="Helical" evidence="6">
    <location>
        <begin position="108"/>
        <end position="126"/>
    </location>
</feature>
<evidence type="ECO:0000313" key="7">
    <source>
        <dbReference type="EMBL" id="KAL1633165.1"/>
    </source>
</evidence>
<gene>
    <name evidence="7" type="ORF">SLS56_003027</name>
</gene>
<evidence type="ECO:0000256" key="4">
    <source>
        <dbReference type="ARBA" id="ARBA00022989"/>
    </source>
</evidence>
<comment type="subcellular location">
    <subcellularLocation>
        <location evidence="1">Membrane</location>
        <topology evidence="1">Multi-pass membrane protein</topology>
    </subcellularLocation>
</comment>
<comment type="similarity">
    <text evidence="2">Belongs to the IFI6/IFI27 family.</text>
</comment>
<evidence type="ECO:0000313" key="8">
    <source>
        <dbReference type="Proteomes" id="UP001521116"/>
    </source>
</evidence>